<dbReference type="Gene3D" id="1.10.10.10">
    <property type="entry name" value="Winged helix-like DNA-binding domain superfamily/Winged helix DNA-binding domain"/>
    <property type="match status" value="1"/>
</dbReference>
<sequence length="265" mass="31003">MQEKINLLNKIGLTDSESKVYLALLKNGSLSGYEASKVSTVPRSKVYNVLEGLINKGFIVFSENGNGNAYSAIPIEEISKNLKHEMEDTLDKIEEQLKDYDTKVDLEYIWHIKEYKNVFDKCRNIIKNTKKELYLQIWEEDIEQIIDDLKELESKGINLGVIYYSSSEDSKVDLKSYYRHGLAQEKYEEMGGRWITVVSDSREVIFGQIINKNSVEVIWTESKPMIFMAKEYVKHDMYFYKSVSIFRESMQRELGEEYAKIRDIF</sequence>
<feature type="domain" description="Transcription regulator TrmB N-terminal" evidence="2">
    <location>
        <begin position="8"/>
        <end position="76"/>
    </location>
</feature>
<reference evidence="4 5" key="1">
    <citation type="journal article" date="2017" name="Genome Announc.">
        <title>Draft Genome Sequence of Romboutsia weinsteinii sp. nov. Strain CCRI-19649(T) Isolated from Surface Water.</title>
        <authorList>
            <person name="Maheux A.F."/>
            <person name="Boudreau D.K."/>
            <person name="Berube E."/>
            <person name="Boissinot M."/>
            <person name="Cantin P."/>
            <person name="Raymond F."/>
            <person name="Corbeil J."/>
            <person name="Omar R.F."/>
            <person name="Bergeron M.G."/>
        </authorList>
    </citation>
    <scope>NUCLEOTIDE SEQUENCE [LARGE SCALE GENOMIC DNA]</scope>
    <source>
        <strain evidence="4 5">CCRI-19649</strain>
    </source>
</reference>
<evidence type="ECO:0000313" key="5">
    <source>
        <dbReference type="Proteomes" id="UP000215694"/>
    </source>
</evidence>
<dbReference type="SUPFAM" id="SSF46785">
    <property type="entry name" value="Winged helix' DNA-binding domain"/>
    <property type="match status" value="1"/>
</dbReference>
<dbReference type="PANTHER" id="PTHR34293:SF1">
    <property type="entry name" value="HTH-TYPE TRANSCRIPTIONAL REGULATOR TRMBL2"/>
    <property type="match status" value="1"/>
</dbReference>
<dbReference type="Proteomes" id="UP000215694">
    <property type="component" value="Unassembled WGS sequence"/>
</dbReference>
<dbReference type="InterPro" id="IPR002831">
    <property type="entry name" value="Tscrpt_reg_TrmB_N"/>
</dbReference>
<protein>
    <submittedName>
        <fullName evidence="4">TrmB family transcriptional regulator</fullName>
    </submittedName>
</protein>
<dbReference type="InterPro" id="IPR051797">
    <property type="entry name" value="TrmB-like"/>
</dbReference>
<dbReference type="Pfam" id="PF11495">
    <property type="entry name" value="Regulator_TrmB"/>
    <property type="match status" value="1"/>
</dbReference>
<accession>A0A371J755</accession>
<feature type="domain" description="Transcription regulator TrmB C-terminal" evidence="3">
    <location>
        <begin position="108"/>
        <end position="232"/>
    </location>
</feature>
<dbReference type="AlphaFoldDB" id="A0A371J755"/>
<dbReference type="Pfam" id="PF01978">
    <property type="entry name" value="TrmB"/>
    <property type="match status" value="1"/>
</dbReference>
<organism evidence="4 5">
    <name type="scientific">Romboutsia weinsteinii</name>
    <dbReference type="NCBI Taxonomy" id="2020949"/>
    <lineage>
        <taxon>Bacteria</taxon>
        <taxon>Bacillati</taxon>
        <taxon>Bacillota</taxon>
        <taxon>Clostridia</taxon>
        <taxon>Peptostreptococcales</taxon>
        <taxon>Peptostreptococcaceae</taxon>
        <taxon>Romboutsia</taxon>
    </lineage>
</organism>
<dbReference type="InterPro" id="IPR036388">
    <property type="entry name" value="WH-like_DNA-bd_sf"/>
</dbReference>
<dbReference type="OrthoDB" id="1493540at2"/>
<evidence type="ECO:0000259" key="3">
    <source>
        <dbReference type="Pfam" id="PF11495"/>
    </source>
</evidence>
<evidence type="ECO:0000256" key="1">
    <source>
        <dbReference type="SAM" id="Coils"/>
    </source>
</evidence>
<feature type="coiled-coil region" evidence="1">
    <location>
        <begin position="76"/>
        <end position="155"/>
    </location>
</feature>
<dbReference type="InterPro" id="IPR021586">
    <property type="entry name" value="Tscrpt_reg_TrmB_C"/>
</dbReference>
<keyword evidence="1" id="KW-0175">Coiled coil</keyword>
<dbReference type="InterPro" id="IPR036390">
    <property type="entry name" value="WH_DNA-bd_sf"/>
</dbReference>
<name>A0A371J755_9FIRM</name>
<dbReference type="RefSeq" id="WP_094366379.1">
    <property type="nucleotide sequence ID" value="NZ_NOJY02000006.1"/>
</dbReference>
<evidence type="ECO:0000259" key="2">
    <source>
        <dbReference type="Pfam" id="PF01978"/>
    </source>
</evidence>
<comment type="caution">
    <text evidence="4">The sequence shown here is derived from an EMBL/GenBank/DDBJ whole genome shotgun (WGS) entry which is preliminary data.</text>
</comment>
<keyword evidence="5" id="KW-1185">Reference proteome</keyword>
<evidence type="ECO:0000313" key="4">
    <source>
        <dbReference type="EMBL" id="RDY28508.1"/>
    </source>
</evidence>
<dbReference type="PANTHER" id="PTHR34293">
    <property type="entry name" value="HTH-TYPE TRANSCRIPTIONAL REGULATOR TRMBL2"/>
    <property type="match status" value="1"/>
</dbReference>
<dbReference type="EMBL" id="NOJY02000006">
    <property type="protein sequence ID" value="RDY28508.1"/>
    <property type="molecule type" value="Genomic_DNA"/>
</dbReference>
<proteinExistence type="predicted"/>
<gene>
    <name evidence="4" type="ORF">CHL78_004800</name>
</gene>
<dbReference type="CDD" id="cd09124">
    <property type="entry name" value="PLDc_like_TrmB_middle"/>
    <property type="match status" value="1"/>
</dbReference>